<name>A0A2H0YQN5_9BACT</name>
<evidence type="ECO:0000313" key="2">
    <source>
        <dbReference type="Proteomes" id="UP000236845"/>
    </source>
</evidence>
<dbReference type="AlphaFoldDB" id="A0A2H0YQN5"/>
<comment type="caution">
    <text evidence="1">The sequence shown here is derived from an EMBL/GenBank/DDBJ whole genome shotgun (WGS) entry which is preliminary data.</text>
</comment>
<evidence type="ECO:0000313" key="1">
    <source>
        <dbReference type="EMBL" id="PIS40814.1"/>
    </source>
</evidence>
<dbReference type="PANTHER" id="PTHR10948">
    <property type="entry name" value="TRANSPOSASE"/>
    <property type="match status" value="1"/>
</dbReference>
<accession>A0A2H0YQN5</accession>
<dbReference type="GO" id="GO:0032196">
    <property type="term" value="P:transposition"/>
    <property type="evidence" value="ECO:0007669"/>
    <property type="project" value="TreeGrafter"/>
</dbReference>
<dbReference type="PANTHER" id="PTHR10948:SF23">
    <property type="entry name" value="TRANSPOSASE INSI FOR INSERTION SEQUENCE ELEMENT IS30A-RELATED"/>
    <property type="match status" value="1"/>
</dbReference>
<evidence type="ECO:0008006" key="3">
    <source>
        <dbReference type="Google" id="ProtNLM"/>
    </source>
</evidence>
<sequence>MKKKKKWIADKLERNYSIIKRGVKRNAGEVLPYNAQTAHYLAERRKRNTNKRKLDKQRNKNLKEFVENRILNDWSPEQIAGRLKETPPDNIDETISHESIYQYIYSGAEKYKHLYEHLRTARKQRQRRFSRKKQGNKLKNRISIHLRPDLIEKKKEYGHWETDLVEFGRKQNNVLSVKYEKINASLFA</sequence>
<reference evidence="2" key="1">
    <citation type="submission" date="2017-09" db="EMBL/GenBank/DDBJ databases">
        <title>Depth-based differentiation of microbial function through sediment-hosted aquifers and enrichment of novel symbionts in the deep terrestrial subsurface.</title>
        <authorList>
            <person name="Probst A.J."/>
            <person name="Ladd B."/>
            <person name="Jarett J.K."/>
            <person name="Geller-Mcgrath D.E."/>
            <person name="Sieber C.M.K."/>
            <person name="Emerson J.B."/>
            <person name="Anantharaman K."/>
            <person name="Thomas B.C."/>
            <person name="Malmstrom R."/>
            <person name="Stieglmeier M."/>
            <person name="Klingl A."/>
            <person name="Woyke T."/>
            <person name="Ryan C.M."/>
            <person name="Banfield J.F."/>
        </authorList>
    </citation>
    <scope>NUCLEOTIDE SEQUENCE [LARGE SCALE GENOMIC DNA]</scope>
</reference>
<dbReference type="Proteomes" id="UP000236845">
    <property type="component" value="Unassembled WGS sequence"/>
</dbReference>
<gene>
    <name evidence="1" type="ORF">COT26_01350</name>
</gene>
<organism evidence="1 2">
    <name type="scientific">Candidatus Kerfeldbacteria bacterium CG08_land_8_20_14_0_20_43_14</name>
    <dbReference type="NCBI Taxonomy" id="2014246"/>
    <lineage>
        <taxon>Bacteria</taxon>
        <taxon>Candidatus Kerfeldiibacteriota</taxon>
    </lineage>
</organism>
<dbReference type="GO" id="GO:0004803">
    <property type="term" value="F:transposase activity"/>
    <property type="evidence" value="ECO:0007669"/>
    <property type="project" value="TreeGrafter"/>
</dbReference>
<protein>
    <recommendedName>
        <fullName evidence="3">IS30 family transposase</fullName>
    </recommendedName>
</protein>
<dbReference type="InterPro" id="IPR053392">
    <property type="entry name" value="Transposase_IS30-like"/>
</dbReference>
<dbReference type="NCBIfam" id="NF033563">
    <property type="entry name" value="transpos_IS30"/>
    <property type="match status" value="1"/>
</dbReference>
<dbReference type="EMBL" id="PEXW01000028">
    <property type="protein sequence ID" value="PIS40814.1"/>
    <property type="molecule type" value="Genomic_DNA"/>
</dbReference>
<dbReference type="GO" id="GO:0005829">
    <property type="term" value="C:cytosol"/>
    <property type="evidence" value="ECO:0007669"/>
    <property type="project" value="TreeGrafter"/>
</dbReference>
<proteinExistence type="predicted"/>
<dbReference type="InterPro" id="IPR051917">
    <property type="entry name" value="Transposase-Integrase"/>
</dbReference>